<comment type="catalytic activity">
    <reaction evidence="6">
        <text>L-aspartate + L-glutamine + ATP + H2O = L-asparagine + L-glutamate + AMP + diphosphate + H(+)</text>
        <dbReference type="Rhea" id="RHEA:12228"/>
        <dbReference type="ChEBI" id="CHEBI:15377"/>
        <dbReference type="ChEBI" id="CHEBI:15378"/>
        <dbReference type="ChEBI" id="CHEBI:29985"/>
        <dbReference type="ChEBI" id="CHEBI:29991"/>
        <dbReference type="ChEBI" id="CHEBI:30616"/>
        <dbReference type="ChEBI" id="CHEBI:33019"/>
        <dbReference type="ChEBI" id="CHEBI:58048"/>
        <dbReference type="ChEBI" id="CHEBI:58359"/>
        <dbReference type="ChEBI" id="CHEBI:456215"/>
        <dbReference type="EC" id="6.3.5.4"/>
    </reaction>
</comment>
<dbReference type="Pfam" id="PF13537">
    <property type="entry name" value="GATase_7"/>
    <property type="match status" value="1"/>
</dbReference>
<dbReference type="HOGENOM" id="CLU_014658_3_1_6"/>
<evidence type="ECO:0000259" key="9">
    <source>
        <dbReference type="PROSITE" id="PS51278"/>
    </source>
</evidence>
<comment type="caution">
    <text evidence="10">The sequence shown here is derived from an EMBL/GenBank/DDBJ whole genome shotgun (WGS) entry which is preliminary data.</text>
</comment>
<evidence type="ECO:0000256" key="5">
    <source>
        <dbReference type="ARBA" id="ARBA00022840"/>
    </source>
</evidence>
<dbReference type="EC" id="6.3.5.4" evidence="3"/>
<evidence type="ECO:0000313" key="10">
    <source>
        <dbReference type="EMBL" id="EPF73951.1"/>
    </source>
</evidence>
<dbReference type="Gene3D" id="3.40.50.620">
    <property type="entry name" value="HUPs"/>
    <property type="match status" value="1"/>
</dbReference>
<keyword evidence="7" id="KW-0315">Glutamine amidotransferase</keyword>
<keyword evidence="7" id="KW-0028">Amino-acid biosynthesis</keyword>
<dbReference type="GO" id="GO:0004066">
    <property type="term" value="F:asparagine synthase (glutamine-hydrolyzing) activity"/>
    <property type="evidence" value="ECO:0007669"/>
    <property type="project" value="UniProtKB-EC"/>
</dbReference>
<dbReference type="STRING" id="632955.GCA_000829675_02549"/>
<dbReference type="Proteomes" id="UP000014568">
    <property type="component" value="Unassembled WGS sequence"/>
</dbReference>
<evidence type="ECO:0000256" key="7">
    <source>
        <dbReference type="PIRSR" id="PIRSR001589-1"/>
    </source>
</evidence>
<keyword evidence="4" id="KW-0547">Nucleotide-binding</keyword>
<dbReference type="InterPro" id="IPR006426">
    <property type="entry name" value="Asn_synth_AEB"/>
</dbReference>
<feature type="site" description="Important for beta-aspartyl-AMP intermediate formation" evidence="8">
    <location>
        <position position="329"/>
    </location>
</feature>
<dbReference type="Gene3D" id="3.60.20.10">
    <property type="entry name" value="Glutamine Phosphoribosylpyrophosphate, subunit 1, domain 1"/>
    <property type="match status" value="1"/>
</dbReference>
<comment type="pathway">
    <text evidence="1">Amino-acid biosynthesis; L-asparagine biosynthesis; L-asparagine from L-aspartate (L-Gln route): step 1/1.</text>
</comment>
<evidence type="ECO:0000256" key="6">
    <source>
        <dbReference type="ARBA" id="ARBA00048741"/>
    </source>
</evidence>
<dbReference type="eggNOG" id="COG0367">
    <property type="taxonomic scope" value="Bacteria"/>
</dbReference>
<gene>
    <name evidence="10" type="ORF">F945_01830</name>
</gene>
<accession>S3P536</accession>
<dbReference type="InterPro" id="IPR017932">
    <property type="entry name" value="GATase_2_dom"/>
</dbReference>
<evidence type="ECO:0000313" key="11">
    <source>
        <dbReference type="Proteomes" id="UP000014568"/>
    </source>
</evidence>
<keyword evidence="5" id="KW-0067">ATP-binding</keyword>
<dbReference type="InterPro" id="IPR001962">
    <property type="entry name" value="Asn_synthase"/>
</dbReference>
<dbReference type="PANTHER" id="PTHR43284">
    <property type="entry name" value="ASPARAGINE SYNTHETASE (GLUTAMINE-HYDROLYZING)"/>
    <property type="match status" value="1"/>
</dbReference>
<dbReference type="InterPro" id="IPR014729">
    <property type="entry name" value="Rossmann-like_a/b/a_fold"/>
</dbReference>
<dbReference type="OrthoDB" id="9763290at2"/>
<dbReference type="EMBL" id="ATGI01000022">
    <property type="protein sequence ID" value="EPF73951.1"/>
    <property type="molecule type" value="Genomic_DNA"/>
</dbReference>
<evidence type="ECO:0000256" key="1">
    <source>
        <dbReference type="ARBA" id="ARBA00005187"/>
    </source>
</evidence>
<protein>
    <recommendedName>
        <fullName evidence="3">asparagine synthase (glutamine-hydrolyzing)</fullName>
        <ecNumber evidence="3">6.3.5.4</ecNumber>
    </recommendedName>
</protein>
<feature type="active site" description="For GATase activity" evidence="7">
    <location>
        <position position="2"/>
    </location>
</feature>
<dbReference type="InterPro" id="IPR029055">
    <property type="entry name" value="Ntn_hydrolases_N"/>
</dbReference>
<dbReference type="AlphaFoldDB" id="S3P536"/>
<reference evidence="10 11" key="1">
    <citation type="submission" date="2013-06" db="EMBL/GenBank/DDBJ databases">
        <title>The Genome Sequence of Acinetobacter rudis CIP 110305.</title>
        <authorList>
            <consortium name="The Broad Institute Genome Sequencing Platform"/>
            <consortium name="The Broad Institute Genome Sequencing Center for Infectious Disease"/>
            <person name="Cerqueira G."/>
            <person name="Feldgarden M."/>
            <person name="Courvalin P."/>
            <person name="Perichon B."/>
            <person name="Grillot-Courvalin C."/>
            <person name="Clermont D."/>
            <person name="Rocha E."/>
            <person name="Yoon E.-J."/>
            <person name="Nemec A."/>
            <person name="Young S.K."/>
            <person name="Zeng Q."/>
            <person name="Gargeya S."/>
            <person name="Fitzgerald M."/>
            <person name="Abouelleil A."/>
            <person name="Alvarado L."/>
            <person name="Berlin A.M."/>
            <person name="Chapman S.B."/>
            <person name="Dewar J."/>
            <person name="Goldberg J."/>
            <person name="Griggs A."/>
            <person name="Gujja S."/>
            <person name="Hansen M."/>
            <person name="Howarth C."/>
            <person name="Imamovic A."/>
            <person name="Larimer J."/>
            <person name="McCowan C."/>
            <person name="Murphy C."/>
            <person name="Pearson M."/>
            <person name="Priest M."/>
            <person name="Roberts A."/>
            <person name="Saif S."/>
            <person name="Shea T."/>
            <person name="Sykes S."/>
            <person name="Wortman J."/>
            <person name="Nusbaum C."/>
            <person name="Birren B."/>
        </authorList>
    </citation>
    <scope>NUCLEOTIDE SEQUENCE [LARGE SCALE GENOMIC DNA]</scope>
    <source>
        <strain evidence="10 11">CIP 110305</strain>
    </source>
</reference>
<proteinExistence type="inferred from homology"/>
<evidence type="ECO:0000256" key="4">
    <source>
        <dbReference type="ARBA" id="ARBA00022741"/>
    </source>
</evidence>
<name>S3P536_9GAMM</name>
<dbReference type="PATRIC" id="fig|421052.3.peg.1786"/>
<evidence type="ECO:0000256" key="3">
    <source>
        <dbReference type="ARBA" id="ARBA00012737"/>
    </source>
</evidence>
<dbReference type="RefSeq" id="WP_016656237.1">
    <property type="nucleotide sequence ID" value="NZ_KE340353.1"/>
</dbReference>
<dbReference type="GO" id="GO:0005524">
    <property type="term" value="F:ATP binding"/>
    <property type="evidence" value="ECO:0007669"/>
    <property type="project" value="UniProtKB-KW"/>
</dbReference>
<dbReference type="PROSITE" id="PS51278">
    <property type="entry name" value="GATASE_TYPE_2"/>
    <property type="match status" value="1"/>
</dbReference>
<dbReference type="InterPro" id="IPR051786">
    <property type="entry name" value="ASN_synthetase/amidase"/>
</dbReference>
<keyword evidence="7" id="KW-0061">Asparagine biosynthesis</keyword>
<organism evidence="10 11">
    <name type="scientific">Acinetobacter rudis CIP 110305</name>
    <dbReference type="NCBI Taxonomy" id="421052"/>
    <lineage>
        <taxon>Bacteria</taxon>
        <taxon>Pseudomonadati</taxon>
        <taxon>Pseudomonadota</taxon>
        <taxon>Gammaproteobacteria</taxon>
        <taxon>Moraxellales</taxon>
        <taxon>Moraxellaceae</taxon>
        <taxon>Acinetobacter</taxon>
    </lineage>
</organism>
<evidence type="ECO:0000256" key="8">
    <source>
        <dbReference type="PIRSR" id="PIRSR001589-3"/>
    </source>
</evidence>
<comment type="similarity">
    <text evidence="2">Belongs to the asparagine synthetase family.</text>
</comment>
<dbReference type="PANTHER" id="PTHR43284:SF1">
    <property type="entry name" value="ASPARAGINE SYNTHETASE"/>
    <property type="match status" value="1"/>
</dbReference>
<dbReference type="PIRSF" id="PIRSF001589">
    <property type="entry name" value="Asn_synthetase_glu-h"/>
    <property type="match status" value="1"/>
</dbReference>
<sequence>MCGILGFFAKKYDAITFQKSLNMLNHRGPYGQGFVNIANGSLGMVRLPMSSNTPEPVPLKIGKYIASFNGEVYTTGYQINDEAMSLINGINHNTVPDGMYAIAFWNDLSKELVLYRDRFGIKPLYYTYNKECEFLAFSSEIEPLMNILKQIYFNKINYEAITQIISTGVSLDYSTLIKEINILPPNTKLVFQYDGIKFTLKENSKLKYKKNPTAVDLEGMILKSLNLCNASFRETALLISGGVDSNLISSYLNSNFKRFNLSVSETNDYPITTEYPINRVNFDENMFMETFRNAVRSFASPSRMTSLLLYQRLAEAVSKAGYHCVLVGEGADESFWGYPRHVQLLDSKSNLSPNDFAHKWFGDYEKNSDLFSDKTQKELNHKVFTLAQKTLSEGFTSAIEKFDLDYSLEPLLRRTDHILMRKTIEARTPFLHNDIPFSILAELRVKDGISKYDLYQLVCKRANKHFHNKKIHFRIPLDHWKNAQREQRFKINQAIPFLKDLGLEKITSEKVEKLDTNQLFTLTSLVIWSEEYARYI</sequence>
<dbReference type="SUPFAM" id="SSF52402">
    <property type="entry name" value="Adenine nucleotide alpha hydrolases-like"/>
    <property type="match status" value="1"/>
</dbReference>
<dbReference type="SUPFAM" id="SSF56235">
    <property type="entry name" value="N-terminal nucleophile aminohydrolases (Ntn hydrolases)"/>
    <property type="match status" value="1"/>
</dbReference>
<dbReference type="GO" id="GO:0006529">
    <property type="term" value="P:asparagine biosynthetic process"/>
    <property type="evidence" value="ECO:0007669"/>
    <property type="project" value="UniProtKB-KW"/>
</dbReference>
<dbReference type="GO" id="GO:0005829">
    <property type="term" value="C:cytosol"/>
    <property type="evidence" value="ECO:0007669"/>
    <property type="project" value="TreeGrafter"/>
</dbReference>
<evidence type="ECO:0000256" key="2">
    <source>
        <dbReference type="ARBA" id="ARBA00005752"/>
    </source>
</evidence>
<feature type="domain" description="Glutamine amidotransferase type-2" evidence="9">
    <location>
        <begin position="2"/>
        <end position="194"/>
    </location>
</feature>
<keyword evidence="11" id="KW-1185">Reference proteome</keyword>
<dbReference type="Pfam" id="PF00733">
    <property type="entry name" value="Asn_synthase"/>
    <property type="match status" value="1"/>
</dbReference>